<dbReference type="AlphaFoldDB" id="A0A4Y1ZPK6"/>
<protein>
    <submittedName>
        <fullName evidence="1">Uncharacterized protein</fullName>
    </submittedName>
</protein>
<sequence>HRCPHAPQRALLPITHRCPQARGISSIISDYHGVSFPMFLPSWLIKQRHTLRSADRCADKMNPDVTANENNPSRELRKRSILSVVESFNH</sequence>
<proteinExistence type="predicted"/>
<evidence type="ECO:0000313" key="2">
    <source>
        <dbReference type="Proteomes" id="UP000499080"/>
    </source>
</evidence>
<keyword evidence="2" id="KW-1185">Reference proteome</keyword>
<dbReference type="Proteomes" id="UP000499080">
    <property type="component" value="Unassembled WGS sequence"/>
</dbReference>
<dbReference type="EMBL" id="BGPR01227086">
    <property type="protein sequence ID" value="GBL60675.1"/>
    <property type="molecule type" value="Genomic_DNA"/>
</dbReference>
<gene>
    <name evidence="1" type="ORF">AVEN_220090_1</name>
</gene>
<reference evidence="1 2" key="1">
    <citation type="journal article" date="2019" name="Sci. Rep.">
        <title>Orb-weaving spider Araneus ventricosus genome elucidates the spidroin gene catalogue.</title>
        <authorList>
            <person name="Kono N."/>
            <person name="Nakamura H."/>
            <person name="Ohtoshi R."/>
            <person name="Moran D.A.P."/>
            <person name="Shinohara A."/>
            <person name="Yoshida Y."/>
            <person name="Fujiwara M."/>
            <person name="Mori M."/>
            <person name="Tomita M."/>
            <person name="Arakawa K."/>
        </authorList>
    </citation>
    <scope>NUCLEOTIDE SEQUENCE [LARGE SCALE GENOMIC DNA]</scope>
</reference>
<comment type="caution">
    <text evidence="1">The sequence shown here is derived from an EMBL/GenBank/DDBJ whole genome shotgun (WGS) entry which is preliminary data.</text>
</comment>
<evidence type="ECO:0000313" key="1">
    <source>
        <dbReference type="EMBL" id="GBL60675.1"/>
    </source>
</evidence>
<feature type="non-terminal residue" evidence="1">
    <location>
        <position position="1"/>
    </location>
</feature>
<accession>A0A4Y1ZPK6</accession>
<organism evidence="1 2">
    <name type="scientific">Araneus ventricosus</name>
    <name type="common">Orbweaver spider</name>
    <name type="synonym">Epeira ventricosa</name>
    <dbReference type="NCBI Taxonomy" id="182803"/>
    <lineage>
        <taxon>Eukaryota</taxon>
        <taxon>Metazoa</taxon>
        <taxon>Ecdysozoa</taxon>
        <taxon>Arthropoda</taxon>
        <taxon>Chelicerata</taxon>
        <taxon>Arachnida</taxon>
        <taxon>Araneae</taxon>
        <taxon>Araneomorphae</taxon>
        <taxon>Entelegynae</taxon>
        <taxon>Araneoidea</taxon>
        <taxon>Araneidae</taxon>
        <taxon>Araneus</taxon>
    </lineage>
</organism>
<name>A0A4Y1ZPK6_ARAVE</name>